<keyword evidence="3" id="KW-1185">Reference proteome</keyword>
<name>A0A9N7Y9A6_PLEPL</name>
<evidence type="ECO:0000313" key="2">
    <source>
        <dbReference type="EMBL" id="CAB1417436.1"/>
    </source>
</evidence>
<comment type="caution">
    <text evidence="2">The sequence shown here is derived from an EMBL/GenBank/DDBJ whole genome shotgun (WGS) entry which is preliminary data.</text>
</comment>
<dbReference type="EMBL" id="CADEAL010000264">
    <property type="protein sequence ID" value="CAB1417436.1"/>
    <property type="molecule type" value="Genomic_DNA"/>
</dbReference>
<gene>
    <name evidence="2" type="ORF">PLEPLA_LOCUS5238</name>
</gene>
<feature type="region of interest" description="Disordered" evidence="1">
    <location>
        <begin position="199"/>
        <end position="266"/>
    </location>
</feature>
<organism evidence="2 3">
    <name type="scientific">Pleuronectes platessa</name>
    <name type="common">European plaice</name>
    <dbReference type="NCBI Taxonomy" id="8262"/>
    <lineage>
        <taxon>Eukaryota</taxon>
        <taxon>Metazoa</taxon>
        <taxon>Chordata</taxon>
        <taxon>Craniata</taxon>
        <taxon>Vertebrata</taxon>
        <taxon>Euteleostomi</taxon>
        <taxon>Actinopterygii</taxon>
        <taxon>Neopterygii</taxon>
        <taxon>Teleostei</taxon>
        <taxon>Neoteleostei</taxon>
        <taxon>Acanthomorphata</taxon>
        <taxon>Carangaria</taxon>
        <taxon>Pleuronectiformes</taxon>
        <taxon>Pleuronectoidei</taxon>
        <taxon>Pleuronectidae</taxon>
        <taxon>Pleuronectes</taxon>
    </lineage>
</organism>
<feature type="region of interest" description="Disordered" evidence="1">
    <location>
        <begin position="103"/>
        <end position="131"/>
    </location>
</feature>
<evidence type="ECO:0000256" key="1">
    <source>
        <dbReference type="SAM" id="MobiDB-lite"/>
    </source>
</evidence>
<sequence>MELMFSSHWRSWEMMVPRKRKDSAVTRGWVPSEVHNHLHCFQSIELQVVQITPGHQMVNLPPVGGLIPTREEPNEGGVISELKEFDGQVPGGAAVGIQGEEKRGKNTALRGTGQKLTGVEPSTSWSTPRSGSTIIIQDVDLWTMRQRDSGEEVQEELDAEALAPPPPLETLGTTAWILGAQGSSGDKDTSCSIQDKLQRVTDQESLSRSHRPGVTVQESPTRSHRPGVTDQESLTRSHCPGVTDQESLSRSHRPGVTDQESPTRSH</sequence>
<protein>
    <submittedName>
        <fullName evidence="2">Uncharacterized protein</fullName>
    </submittedName>
</protein>
<dbReference type="Proteomes" id="UP001153269">
    <property type="component" value="Unassembled WGS sequence"/>
</dbReference>
<reference evidence="2" key="1">
    <citation type="submission" date="2020-03" db="EMBL/GenBank/DDBJ databases">
        <authorList>
            <person name="Weist P."/>
        </authorList>
    </citation>
    <scope>NUCLEOTIDE SEQUENCE</scope>
</reference>
<evidence type="ECO:0000313" key="3">
    <source>
        <dbReference type="Proteomes" id="UP001153269"/>
    </source>
</evidence>
<proteinExistence type="predicted"/>
<accession>A0A9N7Y9A6</accession>
<feature type="compositionally biased region" description="Polar residues" evidence="1">
    <location>
        <begin position="120"/>
        <end position="131"/>
    </location>
</feature>
<dbReference type="AlphaFoldDB" id="A0A9N7Y9A6"/>
<feature type="region of interest" description="Disordered" evidence="1">
    <location>
        <begin position="148"/>
        <end position="170"/>
    </location>
</feature>